<feature type="compositionally biased region" description="Basic and acidic residues" evidence="7">
    <location>
        <begin position="427"/>
        <end position="437"/>
    </location>
</feature>
<evidence type="ECO:0000256" key="6">
    <source>
        <dbReference type="PROSITE-ProRule" id="PRU01371"/>
    </source>
</evidence>
<comment type="caution">
    <text evidence="9">The sequence shown here is derived from an EMBL/GenBank/DDBJ whole genome shotgun (WGS) entry which is preliminary data.</text>
</comment>
<name>A0A2T7NXW9_POMCA</name>
<feature type="region of interest" description="Disordered" evidence="7">
    <location>
        <begin position="632"/>
        <end position="651"/>
    </location>
</feature>
<sequence>MKYAFVESNIQHVVFVASGLYDALGAQVPTTTTRDILTPTHLELETAMLKAGGSHKQSRLLQLREEYQQRMLKEKEDKIIHMYEESQRRAHDRAERVTKGHSANAYPNSRLQQPGLIQQQYQQQQQQQMQQQQMQQMQHGQPEPTQSSVRDFFRERREMEAKGGFVPPIEQHFKRARNSLRGNSGRKGSAGVDRSQPLAPIQQRHSAPADTPFGSSKPRLVKPRGNLRDDNNNETDKTADVSGNPQPSIVDPRSRSAVKKASPTPSGGVGGGVGTSKRSSGAREEKLSDFQKWQLQQAKAREERLKKLNTRVPQSGRDSEGFSHRVQEEGEEEEEDDIARKERELVEKISRQQAELDLLKKERELEEEQRQRRQEAVERERRRRRERQEEARRKREEEEEAQAKHENEFEEEEESQRAVRTGTRSHAPRDRNSKQQDFRPSAGVGDSARGAPEAPRKPAPFQTRPPPQAQRGEQPSRPDASSERHESPVPGPDVSFYVQKALEDDASGERVKLVACRLCGRKFAEDRVQKHLDACKVSQKKRKVFDPVQMRTDGTEMAKYVNRGDHKKETPKKKNWRREHESFLESVRYAKKVTKLEQQGVSAKDLPPPPVSHNPDLVPCPHCGRTFNETAASRHIPRCKDLKTKPAPMRR</sequence>
<evidence type="ECO:0000256" key="7">
    <source>
        <dbReference type="SAM" id="MobiDB-lite"/>
    </source>
</evidence>
<feature type="compositionally biased region" description="Basic and acidic residues" evidence="7">
    <location>
        <begin position="85"/>
        <end position="98"/>
    </location>
</feature>
<protein>
    <recommendedName>
        <fullName evidence="8">C2HC/C3H-type domain-containing protein</fullName>
    </recommendedName>
</protein>
<evidence type="ECO:0000256" key="2">
    <source>
        <dbReference type="ARBA" id="ARBA00022723"/>
    </source>
</evidence>
<dbReference type="OrthoDB" id="10255185at2759"/>
<dbReference type="Pfam" id="PF13913">
    <property type="entry name" value="zf-C2HC_2"/>
    <property type="match status" value="2"/>
</dbReference>
<feature type="domain" description="C2HC/C3H-type" evidence="8">
    <location>
        <begin position="512"/>
        <end position="541"/>
    </location>
</feature>
<dbReference type="AlphaFoldDB" id="A0A2T7NXW9"/>
<feature type="domain" description="C2HC/C3H-type" evidence="8">
    <location>
        <begin position="616"/>
        <end position="645"/>
    </location>
</feature>
<keyword evidence="3 6" id="KW-0863">Zinc-finger</keyword>
<proteinExistence type="inferred from homology"/>
<keyword evidence="4" id="KW-0862">Zinc</keyword>
<evidence type="ECO:0000259" key="8">
    <source>
        <dbReference type="PROSITE" id="PS52027"/>
    </source>
</evidence>
<feature type="compositionally biased region" description="Low complexity" evidence="7">
    <location>
        <begin position="118"/>
        <end position="138"/>
    </location>
</feature>
<evidence type="ECO:0000256" key="3">
    <source>
        <dbReference type="ARBA" id="ARBA00022771"/>
    </source>
</evidence>
<evidence type="ECO:0000313" key="9">
    <source>
        <dbReference type="EMBL" id="PVD25996.1"/>
    </source>
</evidence>
<feature type="compositionally biased region" description="Basic and acidic residues" evidence="7">
    <location>
        <begin position="317"/>
        <end position="328"/>
    </location>
</feature>
<reference evidence="9 10" key="1">
    <citation type="submission" date="2018-04" db="EMBL/GenBank/DDBJ databases">
        <title>The genome of golden apple snail Pomacea canaliculata provides insight into stress tolerance and invasive adaptation.</title>
        <authorList>
            <person name="Liu C."/>
            <person name="Liu B."/>
            <person name="Ren Y."/>
            <person name="Zhang Y."/>
            <person name="Wang H."/>
            <person name="Li S."/>
            <person name="Jiang F."/>
            <person name="Yin L."/>
            <person name="Zhang G."/>
            <person name="Qian W."/>
            <person name="Fan W."/>
        </authorList>
    </citation>
    <scope>NUCLEOTIDE SEQUENCE [LARGE SCALE GENOMIC DNA]</scope>
    <source>
        <strain evidence="9">SZHN2017</strain>
        <tissue evidence="9">Muscle</tissue>
    </source>
</reference>
<feature type="compositionally biased region" description="Basic and acidic residues" evidence="7">
    <location>
        <begin position="474"/>
        <end position="487"/>
    </location>
</feature>
<keyword evidence="2" id="KW-0479">Metal-binding</keyword>
<keyword evidence="5" id="KW-0175">Coiled coil</keyword>
<feature type="compositionally biased region" description="Polar residues" evidence="7">
    <location>
        <begin position="105"/>
        <end position="117"/>
    </location>
</feature>
<dbReference type="PROSITE" id="PS52027">
    <property type="entry name" value="ZF_C2HC_C3H"/>
    <property type="match status" value="2"/>
</dbReference>
<evidence type="ECO:0000256" key="5">
    <source>
        <dbReference type="ARBA" id="ARBA00023054"/>
    </source>
</evidence>
<feature type="region of interest" description="Disordered" evidence="7">
    <location>
        <begin position="85"/>
        <end position="147"/>
    </location>
</feature>
<dbReference type="EMBL" id="PZQS01000008">
    <property type="protein sequence ID" value="PVD25996.1"/>
    <property type="molecule type" value="Genomic_DNA"/>
</dbReference>
<evidence type="ECO:0000313" key="10">
    <source>
        <dbReference type="Proteomes" id="UP000245119"/>
    </source>
</evidence>
<feature type="region of interest" description="Disordered" evidence="7">
    <location>
        <begin position="360"/>
        <end position="501"/>
    </location>
</feature>
<dbReference type="Proteomes" id="UP000245119">
    <property type="component" value="Linkage Group LG8"/>
</dbReference>
<dbReference type="PANTHER" id="PTHR14649:SF1">
    <property type="entry name" value="ZINC FINGER C2HC DOMAIN-CONTAINING PROTEIN 1C"/>
    <property type="match status" value="1"/>
</dbReference>
<feature type="region of interest" description="Disordered" evidence="7">
    <location>
        <begin position="555"/>
        <end position="579"/>
    </location>
</feature>
<dbReference type="InterPro" id="IPR026104">
    <property type="entry name" value="ZNF_C2HC_dom_1C"/>
</dbReference>
<keyword evidence="10" id="KW-1185">Reference proteome</keyword>
<feature type="compositionally biased region" description="Basic and acidic residues" evidence="7">
    <location>
        <begin position="360"/>
        <end position="407"/>
    </location>
</feature>
<comment type="similarity">
    <text evidence="1">Belongs to the ZC2HC1 family.</text>
</comment>
<feature type="compositionally biased region" description="Basic and acidic residues" evidence="7">
    <location>
        <begin position="226"/>
        <end position="239"/>
    </location>
</feature>
<evidence type="ECO:0000256" key="4">
    <source>
        <dbReference type="ARBA" id="ARBA00022833"/>
    </source>
</evidence>
<accession>A0A2T7NXW9</accession>
<organism evidence="9 10">
    <name type="scientific">Pomacea canaliculata</name>
    <name type="common">Golden apple snail</name>
    <dbReference type="NCBI Taxonomy" id="400727"/>
    <lineage>
        <taxon>Eukaryota</taxon>
        <taxon>Metazoa</taxon>
        <taxon>Spiralia</taxon>
        <taxon>Lophotrochozoa</taxon>
        <taxon>Mollusca</taxon>
        <taxon>Gastropoda</taxon>
        <taxon>Caenogastropoda</taxon>
        <taxon>Architaenioglossa</taxon>
        <taxon>Ampullarioidea</taxon>
        <taxon>Ampullariidae</taxon>
        <taxon>Pomacea</taxon>
    </lineage>
</organism>
<dbReference type="GO" id="GO:0008270">
    <property type="term" value="F:zinc ion binding"/>
    <property type="evidence" value="ECO:0007669"/>
    <property type="project" value="UniProtKB-KW"/>
</dbReference>
<gene>
    <name evidence="9" type="ORF">C0Q70_13664</name>
</gene>
<dbReference type="InterPro" id="IPR049899">
    <property type="entry name" value="Znf_C2HC_C3H"/>
</dbReference>
<dbReference type="PANTHER" id="PTHR14649">
    <property type="entry name" value="ZINC FINGER C2HC DOMAIN-CONTAINING PROTEIN 1C"/>
    <property type="match status" value="1"/>
</dbReference>
<evidence type="ECO:0000256" key="1">
    <source>
        <dbReference type="ARBA" id="ARBA00010843"/>
    </source>
</evidence>
<feature type="region of interest" description="Disordered" evidence="7">
    <location>
        <begin position="178"/>
        <end position="341"/>
    </location>
</feature>
<dbReference type="Gene3D" id="3.30.160.60">
    <property type="entry name" value="Classic Zinc Finger"/>
    <property type="match status" value="2"/>
</dbReference>